<accession>A0A7W5AKU0</accession>
<keyword evidence="2" id="KW-1185">Reference proteome</keyword>
<gene>
    <name evidence="1" type="ORF">FHR83_005398</name>
</gene>
<name>A0A7W5AKU0_9ACTN</name>
<dbReference type="Proteomes" id="UP000590749">
    <property type="component" value="Unassembled WGS sequence"/>
</dbReference>
<dbReference type="EMBL" id="JACHXF010000012">
    <property type="protein sequence ID" value="MBB3097714.1"/>
    <property type="molecule type" value="Genomic_DNA"/>
</dbReference>
<evidence type="ECO:0000313" key="1">
    <source>
        <dbReference type="EMBL" id="MBB3097714.1"/>
    </source>
</evidence>
<organism evidence="1 2">
    <name type="scientific">Actinoplanes campanulatus</name>
    <dbReference type="NCBI Taxonomy" id="113559"/>
    <lineage>
        <taxon>Bacteria</taxon>
        <taxon>Bacillati</taxon>
        <taxon>Actinomycetota</taxon>
        <taxon>Actinomycetes</taxon>
        <taxon>Micromonosporales</taxon>
        <taxon>Micromonosporaceae</taxon>
        <taxon>Actinoplanes</taxon>
    </lineage>
</organism>
<sequence>MSENDGNEPKSVLRKVREHLTHDIAHVSGLIGLHVVALAILEHSPALTIIGLH</sequence>
<reference evidence="1 2" key="1">
    <citation type="submission" date="2020-08" db="EMBL/GenBank/DDBJ databases">
        <title>Genomic Encyclopedia of Type Strains, Phase III (KMG-III): the genomes of soil and plant-associated and newly described type strains.</title>
        <authorList>
            <person name="Whitman W."/>
        </authorList>
    </citation>
    <scope>NUCLEOTIDE SEQUENCE [LARGE SCALE GENOMIC DNA]</scope>
    <source>
        <strain evidence="1 2">CECT 3287</strain>
    </source>
</reference>
<dbReference type="RefSeq" id="WP_183223104.1">
    <property type="nucleotide sequence ID" value="NZ_BMPW01000019.1"/>
</dbReference>
<proteinExistence type="predicted"/>
<protein>
    <submittedName>
        <fullName evidence="1">Uncharacterized protein</fullName>
    </submittedName>
</protein>
<comment type="caution">
    <text evidence="1">The sequence shown here is derived from an EMBL/GenBank/DDBJ whole genome shotgun (WGS) entry which is preliminary data.</text>
</comment>
<dbReference type="AlphaFoldDB" id="A0A7W5AKU0"/>
<evidence type="ECO:0000313" key="2">
    <source>
        <dbReference type="Proteomes" id="UP000590749"/>
    </source>
</evidence>